<gene>
    <name evidence="2" type="ORF">CJP73_03430</name>
</gene>
<dbReference type="InterPro" id="IPR032710">
    <property type="entry name" value="NTF2-like_dom_sf"/>
</dbReference>
<dbReference type="Gene3D" id="3.10.450.50">
    <property type="match status" value="1"/>
</dbReference>
<accession>A0A3A1YY69</accession>
<feature type="domain" description="SnoaL-like" evidence="1">
    <location>
        <begin position="16"/>
        <end position="138"/>
    </location>
</feature>
<dbReference type="SUPFAM" id="SSF54427">
    <property type="entry name" value="NTF2-like"/>
    <property type="match status" value="1"/>
</dbReference>
<evidence type="ECO:0000259" key="1">
    <source>
        <dbReference type="Pfam" id="PF13577"/>
    </source>
</evidence>
<evidence type="ECO:0000313" key="3">
    <source>
        <dbReference type="Proteomes" id="UP000266206"/>
    </source>
</evidence>
<dbReference type="RefSeq" id="WP_114420281.1">
    <property type="nucleotide sequence ID" value="NZ_NQYH01000001.1"/>
</dbReference>
<reference evidence="2 3" key="1">
    <citation type="submission" date="2017-08" db="EMBL/GenBank/DDBJ databases">
        <title>Pusillimonas indicus sp. nov., a member of the family Alcaligenaceae isolated from surface seawater.</title>
        <authorList>
            <person name="Li J."/>
        </authorList>
    </citation>
    <scope>NUCLEOTIDE SEQUENCE [LARGE SCALE GENOMIC DNA]</scope>
    <source>
        <strain evidence="2 3">L52-1-41</strain>
    </source>
</reference>
<dbReference type="EMBL" id="NQYH01000001">
    <property type="protein sequence ID" value="RIY42495.1"/>
    <property type="molecule type" value="Genomic_DNA"/>
</dbReference>
<dbReference type="AlphaFoldDB" id="A0A3A1YY69"/>
<dbReference type="Pfam" id="PF13577">
    <property type="entry name" value="SnoaL_4"/>
    <property type="match status" value="1"/>
</dbReference>
<comment type="caution">
    <text evidence="2">The sequence shown here is derived from an EMBL/GenBank/DDBJ whole genome shotgun (WGS) entry which is preliminary data.</text>
</comment>
<dbReference type="CDD" id="cd00531">
    <property type="entry name" value="NTF2_like"/>
    <property type="match status" value="1"/>
</dbReference>
<sequence>MEHHLDADMPAIHTICKDLAVRTACLVDQQNYEALVQLFTPDASLVRPGGEPLVGRAQILASYQSKPKERLTRHFVTNSVVYEADLHSARMTSYVLLWSAAADSPLEAFGRKADARQVAGQFDDYLVRTEEGWRIAQRSASFQMYRE</sequence>
<dbReference type="InterPro" id="IPR037401">
    <property type="entry name" value="SnoaL-like"/>
</dbReference>
<organism evidence="2 3">
    <name type="scientific">Neopusillimonas maritima</name>
    <dbReference type="NCBI Taxonomy" id="2026239"/>
    <lineage>
        <taxon>Bacteria</taxon>
        <taxon>Pseudomonadati</taxon>
        <taxon>Pseudomonadota</taxon>
        <taxon>Betaproteobacteria</taxon>
        <taxon>Burkholderiales</taxon>
        <taxon>Alcaligenaceae</taxon>
        <taxon>Neopusillimonas</taxon>
    </lineage>
</organism>
<dbReference type="Proteomes" id="UP000266206">
    <property type="component" value="Unassembled WGS sequence"/>
</dbReference>
<evidence type="ECO:0000313" key="2">
    <source>
        <dbReference type="EMBL" id="RIY42495.1"/>
    </source>
</evidence>
<name>A0A3A1YY69_9BURK</name>
<protein>
    <recommendedName>
        <fullName evidence="1">SnoaL-like domain-containing protein</fullName>
    </recommendedName>
</protein>
<proteinExistence type="predicted"/>
<dbReference type="OrthoDB" id="9102349at2"/>